<dbReference type="AlphaFoldDB" id="A0A810MYL2"/>
<dbReference type="RefSeq" id="WP_212826402.1">
    <property type="nucleotide sequence ID" value="NZ_AP023359.1"/>
</dbReference>
<feature type="transmembrane region" description="Helical" evidence="1">
    <location>
        <begin position="115"/>
        <end position="142"/>
    </location>
</feature>
<evidence type="ECO:0000313" key="3">
    <source>
        <dbReference type="Proteomes" id="UP000680866"/>
    </source>
</evidence>
<keyword evidence="3" id="KW-1185">Reference proteome</keyword>
<dbReference type="InterPro" id="IPR047928">
    <property type="entry name" value="Perm_prefix_1"/>
</dbReference>
<keyword evidence="1" id="KW-0472">Membrane</keyword>
<feature type="transmembrane region" description="Helical" evidence="1">
    <location>
        <begin position="163"/>
        <end position="182"/>
    </location>
</feature>
<evidence type="ECO:0000256" key="1">
    <source>
        <dbReference type="SAM" id="Phobius"/>
    </source>
</evidence>
<evidence type="ECO:0000313" key="2">
    <source>
        <dbReference type="EMBL" id="BCJ66351.1"/>
    </source>
</evidence>
<protein>
    <submittedName>
        <fullName evidence="2">Uncharacterized protein</fullName>
    </submittedName>
</protein>
<accession>A0A810MYL2</accession>
<keyword evidence="1" id="KW-1133">Transmembrane helix</keyword>
<reference evidence="2" key="1">
    <citation type="submission" date="2020-08" db="EMBL/GenBank/DDBJ databases">
        <title>Whole genome shotgun sequence of Polymorphospora rubra NBRC 101157.</title>
        <authorList>
            <person name="Komaki H."/>
            <person name="Tamura T."/>
        </authorList>
    </citation>
    <scope>NUCLEOTIDE SEQUENCE</scope>
    <source>
        <strain evidence="2">NBRC 101157</strain>
    </source>
</reference>
<proteinExistence type="predicted"/>
<dbReference type="KEGG" id="pry:Prubr_33720"/>
<dbReference type="NCBIfam" id="NF038403">
    <property type="entry name" value="perm_prefix_1"/>
    <property type="match status" value="1"/>
</dbReference>
<gene>
    <name evidence="2" type="ORF">Prubr_33720</name>
</gene>
<name>A0A810MYL2_9ACTN</name>
<keyword evidence="1" id="KW-0812">Transmembrane</keyword>
<dbReference type="Proteomes" id="UP000680866">
    <property type="component" value="Chromosome"/>
</dbReference>
<organism evidence="2 3">
    <name type="scientific">Polymorphospora rubra</name>
    <dbReference type="NCBI Taxonomy" id="338584"/>
    <lineage>
        <taxon>Bacteria</taxon>
        <taxon>Bacillati</taxon>
        <taxon>Actinomycetota</taxon>
        <taxon>Actinomycetes</taxon>
        <taxon>Micromonosporales</taxon>
        <taxon>Micromonosporaceae</taxon>
        <taxon>Polymorphospora</taxon>
    </lineage>
</organism>
<feature type="transmembrane region" description="Helical" evidence="1">
    <location>
        <begin position="84"/>
        <end position="103"/>
    </location>
</feature>
<dbReference type="EMBL" id="AP023359">
    <property type="protein sequence ID" value="BCJ66351.1"/>
    <property type="molecule type" value="Genomic_DNA"/>
</dbReference>
<sequence>MPVPAPEIDDYLRALGERLHGPGRLKADLLAEARGSLEDAAEAYEEGGLAPAAARRRAVADFGTPGELVPAYQAELAASGTRILAVRIVVVAVVLLSSADLMWQGAPWTGPRPPAAYLALSALLDLLWILTGLLAAGAWLGLRYAARRGTPVRLPRLLGRSMAVCVGLAAVAGATLFTWSIVMWDAAVRWPPLLIGMVAAGVAFGWLAGAVRGCLVGTR</sequence>
<feature type="transmembrane region" description="Helical" evidence="1">
    <location>
        <begin position="194"/>
        <end position="215"/>
    </location>
</feature>